<dbReference type="SUPFAM" id="SSF57701">
    <property type="entry name" value="Zn2/Cys6 DNA-binding domain"/>
    <property type="match status" value="2"/>
</dbReference>
<proteinExistence type="predicted"/>
<feature type="domain" description="Zn(2)-C6 fungal-type" evidence="7">
    <location>
        <begin position="65"/>
        <end position="95"/>
    </location>
</feature>
<keyword evidence="4" id="KW-0804">Transcription</keyword>
<dbReference type="InParanoid" id="A0A0C3CES8"/>
<dbReference type="PROSITE" id="PS00463">
    <property type="entry name" value="ZN2_CY6_FUNGAL_1"/>
    <property type="match status" value="1"/>
</dbReference>
<reference evidence="9" key="2">
    <citation type="submission" date="2015-01" db="EMBL/GenBank/DDBJ databases">
        <title>Evolutionary Origins and Diversification of the Mycorrhizal Mutualists.</title>
        <authorList>
            <consortium name="DOE Joint Genome Institute"/>
            <consortium name="Mycorrhizal Genomics Consortium"/>
            <person name="Kohler A."/>
            <person name="Kuo A."/>
            <person name="Nagy L.G."/>
            <person name="Floudas D."/>
            <person name="Copeland A."/>
            <person name="Barry K.W."/>
            <person name="Cichocki N."/>
            <person name="Veneault-Fourrey C."/>
            <person name="LaButti K."/>
            <person name="Lindquist E.A."/>
            <person name="Lipzen A."/>
            <person name="Lundell T."/>
            <person name="Morin E."/>
            <person name="Murat C."/>
            <person name="Riley R."/>
            <person name="Ohm R."/>
            <person name="Sun H."/>
            <person name="Tunlid A."/>
            <person name="Henrissat B."/>
            <person name="Grigoriev I.V."/>
            <person name="Hibbett D.S."/>
            <person name="Martin F."/>
        </authorList>
    </citation>
    <scope>NUCLEOTIDE SEQUENCE [LARGE SCALE GENOMIC DNA]</scope>
    <source>
        <strain evidence="9">Zn</strain>
    </source>
</reference>
<name>A0A0C3CES8_OIDMZ</name>
<dbReference type="InterPro" id="IPR050815">
    <property type="entry name" value="TF_fung"/>
</dbReference>
<comment type="subcellular location">
    <subcellularLocation>
        <location evidence="1">Nucleus</location>
    </subcellularLocation>
</comment>
<evidence type="ECO:0000256" key="5">
    <source>
        <dbReference type="ARBA" id="ARBA00023242"/>
    </source>
</evidence>
<dbReference type="GO" id="GO:0006351">
    <property type="term" value="P:DNA-templated transcription"/>
    <property type="evidence" value="ECO:0007669"/>
    <property type="project" value="InterPro"/>
</dbReference>
<feature type="region of interest" description="Disordered" evidence="6">
    <location>
        <begin position="102"/>
        <end position="191"/>
    </location>
</feature>
<dbReference type="InterPro" id="IPR001138">
    <property type="entry name" value="Zn2Cys6_DnaBD"/>
</dbReference>
<dbReference type="Pfam" id="PF04082">
    <property type="entry name" value="Fungal_trans"/>
    <property type="match status" value="1"/>
</dbReference>
<dbReference type="InterPro" id="IPR007219">
    <property type="entry name" value="XnlR_reg_dom"/>
</dbReference>
<feature type="compositionally biased region" description="Basic and acidic residues" evidence="6">
    <location>
        <begin position="140"/>
        <end position="152"/>
    </location>
</feature>
<evidence type="ECO:0000256" key="6">
    <source>
        <dbReference type="SAM" id="MobiDB-lite"/>
    </source>
</evidence>
<dbReference type="HOGENOM" id="CLU_372599_0_0_1"/>
<dbReference type="GO" id="GO:0005634">
    <property type="term" value="C:nucleus"/>
    <property type="evidence" value="ECO:0007669"/>
    <property type="project" value="UniProtKB-SubCell"/>
</dbReference>
<accession>A0A0C3CES8</accession>
<dbReference type="GO" id="GO:0000981">
    <property type="term" value="F:DNA-binding transcription factor activity, RNA polymerase II-specific"/>
    <property type="evidence" value="ECO:0007669"/>
    <property type="project" value="InterPro"/>
</dbReference>
<dbReference type="PROSITE" id="PS50048">
    <property type="entry name" value="ZN2_CY6_FUNGAL_2"/>
    <property type="match status" value="2"/>
</dbReference>
<protein>
    <recommendedName>
        <fullName evidence="7">Zn(2)-C6 fungal-type domain-containing protein</fullName>
    </recommendedName>
</protein>
<dbReference type="EMBL" id="KN832882">
    <property type="protein sequence ID" value="KIM97448.1"/>
    <property type="molecule type" value="Genomic_DNA"/>
</dbReference>
<keyword evidence="5" id="KW-0539">Nucleus</keyword>
<feature type="compositionally biased region" description="Polar residues" evidence="6">
    <location>
        <begin position="656"/>
        <end position="689"/>
    </location>
</feature>
<dbReference type="InterPro" id="IPR036864">
    <property type="entry name" value="Zn2-C6_fun-type_DNA-bd_sf"/>
</dbReference>
<dbReference type="CDD" id="cd00067">
    <property type="entry name" value="GAL4"/>
    <property type="match status" value="2"/>
</dbReference>
<dbReference type="Pfam" id="PF00172">
    <property type="entry name" value="Zn_clus"/>
    <property type="match status" value="2"/>
</dbReference>
<gene>
    <name evidence="8" type="ORF">OIDMADRAFT_147873</name>
</gene>
<dbReference type="PANTHER" id="PTHR47338:SF7">
    <property type="entry name" value="ZN(II)2CYS6 TRANSCRIPTION FACTOR (EUROFUNG)"/>
    <property type="match status" value="1"/>
</dbReference>
<evidence type="ECO:0000256" key="2">
    <source>
        <dbReference type="ARBA" id="ARBA00022723"/>
    </source>
</evidence>
<dbReference type="SMART" id="SM00066">
    <property type="entry name" value="GAL4"/>
    <property type="match status" value="2"/>
</dbReference>
<evidence type="ECO:0000256" key="4">
    <source>
        <dbReference type="ARBA" id="ARBA00023163"/>
    </source>
</evidence>
<feature type="compositionally biased region" description="Polar residues" evidence="6">
    <location>
        <begin position="153"/>
        <end position="162"/>
    </location>
</feature>
<evidence type="ECO:0000256" key="3">
    <source>
        <dbReference type="ARBA" id="ARBA00023015"/>
    </source>
</evidence>
<dbReference type="Proteomes" id="UP000054321">
    <property type="component" value="Unassembled WGS sequence"/>
</dbReference>
<keyword evidence="9" id="KW-1185">Reference proteome</keyword>
<evidence type="ECO:0000313" key="8">
    <source>
        <dbReference type="EMBL" id="KIM97448.1"/>
    </source>
</evidence>
<dbReference type="PANTHER" id="PTHR47338">
    <property type="entry name" value="ZN(II)2CYS6 TRANSCRIPTION FACTOR (EUROFUNG)-RELATED"/>
    <property type="match status" value="1"/>
</dbReference>
<evidence type="ECO:0000313" key="9">
    <source>
        <dbReference type="Proteomes" id="UP000054321"/>
    </source>
</evidence>
<feature type="domain" description="Zn(2)-C6 fungal-type" evidence="7">
    <location>
        <begin position="3"/>
        <end position="33"/>
    </location>
</feature>
<reference evidence="8 9" key="1">
    <citation type="submission" date="2014-04" db="EMBL/GenBank/DDBJ databases">
        <authorList>
            <consortium name="DOE Joint Genome Institute"/>
            <person name="Kuo A."/>
            <person name="Martino E."/>
            <person name="Perotto S."/>
            <person name="Kohler A."/>
            <person name="Nagy L.G."/>
            <person name="Floudas D."/>
            <person name="Copeland A."/>
            <person name="Barry K.W."/>
            <person name="Cichocki N."/>
            <person name="Veneault-Fourrey C."/>
            <person name="LaButti K."/>
            <person name="Lindquist E.A."/>
            <person name="Lipzen A."/>
            <person name="Lundell T."/>
            <person name="Morin E."/>
            <person name="Murat C."/>
            <person name="Sun H."/>
            <person name="Tunlid A."/>
            <person name="Henrissat B."/>
            <person name="Grigoriev I.V."/>
            <person name="Hibbett D.S."/>
            <person name="Martin F."/>
            <person name="Nordberg H.P."/>
            <person name="Cantor M.N."/>
            <person name="Hua S.X."/>
        </authorList>
    </citation>
    <scope>NUCLEOTIDE SEQUENCE [LARGE SCALE GENOMIC DNA]</scope>
    <source>
        <strain evidence="8 9">Zn</strain>
    </source>
</reference>
<keyword evidence="3" id="KW-0805">Transcription regulation</keyword>
<dbReference type="CDD" id="cd12148">
    <property type="entry name" value="fungal_TF_MHR"/>
    <property type="match status" value="1"/>
</dbReference>
<dbReference type="AlphaFoldDB" id="A0A0C3CES8"/>
<evidence type="ECO:0000259" key="7">
    <source>
        <dbReference type="PROSITE" id="PS50048"/>
    </source>
</evidence>
<organism evidence="8 9">
    <name type="scientific">Oidiodendron maius (strain Zn)</name>
    <dbReference type="NCBI Taxonomy" id="913774"/>
    <lineage>
        <taxon>Eukaryota</taxon>
        <taxon>Fungi</taxon>
        <taxon>Dikarya</taxon>
        <taxon>Ascomycota</taxon>
        <taxon>Pezizomycotina</taxon>
        <taxon>Leotiomycetes</taxon>
        <taxon>Leotiomycetes incertae sedis</taxon>
        <taxon>Myxotrichaceae</taxon>
        <taxon>Oidiodendron</taxon>
    </lineage>
</organism>
<keyword evidence="2" id="KW-0479">Metal-binding</keyword>
<feature type="compositionally biased region" description="Polar residues" evidence="6">
    <location>
        <begin position="112"/>
        <end position="125"/>
    </location>
</feature>
<dbReference type="OrthoDB" id="4685598at2759"/>
<sequence length="788" mass="88424">MAGCLTCRERKVKCDGRPDMCQRCEKLRLHCRWHGSPRSARDEGSVSNSSELTQAGHKRLRISIACETCRKKKLKCDALKPACSICMRKELTCQYATSGRRRRDPTVPVLDSYNSEQMALQSSDPGSRRLADDSQNLDVTTRDPAREDRINEGQHTTSSPLANRSDAGETASGRTDDIGVVTPGPGSTLGWELRPLPTPAGSELLPYIDSFLENVHPISCNNFLHPGSVCEALHRAPHLLVLAICGSSAKFMSGANNQSDGRRWVDEAKSLTMKSLDGISTLTMSAIQFLVLHEMHEANYTSAWNLAGIAARMSLQLRLHELVSPGTFLQQECRRRLMWAVFVSDLLFDCDKSNVNPDLLLDLPLPCNLWSFTQGLPCKTLTLRQLRGRVDDTAIKQSSNHCAYVINIIMIRRKVLNMLVQDFEAGLPWLGGSYFQSLCEELDIWRRNLPTNYAFIERHMYTFRVSRHLDIFLMIHAYYHQCFCLLYGAFVPENAFCIIGKFATPAPPAFLHDCASQSFSHARDITALIQRVLKVESEHVFRDPWFGLCIWDSTCALLTASQRQDDGTPFREDIAGLLQLNLTALANTRTKILLAEKIYRSCCARIRRYGLENLIDLNEEETRHVTFSHDQYGIADDLAIRYPFFAPMKSEESSGWENLFHGTNGTGSAADTRDSSPAPTREAQSQAGTAPSAPELSQGLPHMDEMPYLDESSMQILYPWLVEDFSWQQNQQADIDPAAAVAIIGMMHSGPVSEPAQAQQIDFSGREAFITQPVLGHMESFERQYRQT</sequence>
<dbReference type="Gene3D" id="4.10.240.10">
    <property type="entry name" value="Zn(2)-C6 fungal-type DNA-binding domain"/>
    <property type="match status" value="2"/>
</dbReference>
<evidence type="ECO:0000256" key="1">
    <source>
        <dbReference type="ARBA" id="ARBA00004123"/>
    </source>
</evidence>
<dbReference type="GO" id="GO:0008270">
    <property type="term" value="F:zinc ion binding"/>
    <property type="evidence" value="ECO:0007669"/>
    <property type="project" value="InterPro"/>
</dbReference>
<dbReference type="STRING" id="913774.A0A0C3CES8"/>
<dbReference type="GO" id="GO:0003677">
    <property type="term" value="F:DNA binding"/>
    <property type="evidence" value="ECO:0007669"/>
    <property type="project" value="InterPro"/>
</dbReference>
<feature type="region of interest" description="Disordered" evidence="6">
    <location>
        <begin position="656"/>
        <end position="705"/>
    </location>
</feature>
<feature type="region of interest" description="Disordered" evidence="6">
    <location>
        <begin position="35"/>
        <end position="54"/>
    </location>
</feature>